<dbReference type="PRINTS" id="PR00245">
    <property type="entry name" value="OLFACTORYR"/>
</dbReference>
<evidence type="ECO:0000256" key="5">
    <source>
        <dbReference type="ARBA" id="ARBA00023040"/>
    </source>
</evidence>
<keyword evidence="7" id="KW-0675">Receptor</keyword>
<keyword evidence="2 9" id="KW-0812">Transmembrane</keyword>
<evidence type="ECO:0000256" key="1">
    <source>
        <dbReference type="ARBA" id="ARBA00004141"/>
    </source>
</evidence>
<dbReference type="KEGG" id="pmua:114583006"/>
<dbReference type="AlphaFoldDB" id="A0A670JEM2"/>
<evidence type="ECO:0000313" key="12">
    <source>
        <dbReference type="Proteomes" id="UP000472272"/>
    </source>
</evidence>
<dbReference type="GeneID" id="114583006"/>
<keyword evidence="4 9" id="KW-1133">Transmembrane helix</keyword>
<keyword evidence="12" id="KW-1185">Reference proteome</keyword>
<dbReference type="InterPro" id="IPR000725">
    <property type="entry name" value="Olfact_rcpt"/>
</dbReference>
<evidence type="ECO:0000259" key="10">
    <source>
        <dbReference type="PROSITE" id="PS50262"/>
    </source>
</evidence>
<keyword evidence="6 9" id="KW-0472">Membrane</keyword>
<evidence type="ECO:0000313" key="11">
    <source>
        <dbReference type="Ensembl" id="ENSPMRP00000022841.1"/>
    </source>
</evidence>
<dbReference type="OrthoDB" id="6130476at2759"/>
<feature type="transmembrane region" description="Helical" evidence="9">
    <location>
        <begin position="142"/>
        <end position="165"/>
    </location>
</feature>
<dbReference type="OMA" id="RSAPMYF"/>
<evidence type="ECO:0000256" key="8">
    <source>
        <dbReference type="ARBA" id="ARBA00023224"/>
    </source>
</evidence>
<dbReference type="Ensembl" id="ENSPMRT00000024267.1">
    <property type="protein sequence ID" value="ENSPMRP00000022841.1"/>
    <property type="gene ID" value="ENSPMRG00000014826.1"/>
</dbReference>
<evidence type="ECO:0000256" key="4">
    <source>
        <dbReference type="ARBA" id="ARBA00022989"/>
    </source>
</evidence>
<accession>A0A670JEM2</accession>
<keyword evidence="8" id="KW-0807">Transducer</keyword>
<dbReference type="PRINTS" id="PR00237">
    <property type="entry name" value="GPCRRHODOPSN"/>
</dbReference>
<dbReference type="InterPro" id="IPR000276">
    <property type="entry name" value="GPCR_Rhodpsn"/>
</dbReference>
<keyword evidence="5" id="KW-0297">G-protein coupled receptor</keyword>
<name>A0A670JEM2_PODMU</name>
<protein>
    <submittedName>
        <fullName evidence="11">Olfactory receptor 4D9-like</fullName>
    </submittedName>
</protein>
<dbReference type="GO" id="GO:0004930">
    <property type="term" value="F:G protein-coupled receptor activity"/>
    <property type="evidence" value="ECO:0007669"/>
    <property type="project" value="UniProtKB-KW"/>
</dbReference>
<dbReference type="RefSeq" id="XP_028560184.1">
    <property type="nucleotide sequence ID" value="XM_028704351.1"/>
</dbReference>
<dbReference type="PROSITE" id="PS50262">
    <property type="entry name" value="G_PROTEIN_RECEP_F1_2"/>
    <property type="match status" value="1"/>
</dbReference>
<dbReference type="InterPro" id="IPR050427">
    <property type="entry name" value="Olfactory_Receptors"/>
</dbReference>
<feature type="transmembrane region" description="Helical" evidence="9">
    <location>
        <begin position="238"/>
        <end position="259"/>
    </location>
</feature>
<evidence type="ECO:0000256" key="9">
    <source>
        <dbReference type="SAM" id="Phobius"/>
    </source>
</evidence>
<evidence type="ECO:0000256" key="6">
    <source>
        <dbReference type="ARBA" id="ARBA00023136"/>
    </source>
</evidence>
<dbReference type="Proteomes" id="UP000472272">
    <property type="component" value="Chromosome 13"/>
</dbReference>
<dbReference type="InterPro" id="IPR017452">
    <property type="entry name" value="GPCR_Rhodpsn_7TM"/>
</dbReference>
<reference evidence="11" key="2">
    <citation type="submission" date="2025-08" db="UniProtKB">
        <authorList>
            <consortium name="Ensembl"/>
        </authorList>
    </citation>
    <scope>IDENTIFICATION</scope>
</reference>
<dbReference type="PANTHER" id="PTHR48002">
    <property type="entry name" value="OLFACTORY RECEPTOR"/>
    <property type="match status" value="1"/>
</dbReference>
<dbReference type="GeneTree" id="ENSGT00940000165513"/>
<feature type="transmembrane region" description="Helical" evidence="9">
    <location>
        <begin position="206"/>
        <end position="226"/>
    </location>
</feature>
<sequence>MAVDNFTSRVTEFVFVGMSQPSEFEQFLFFLFLIVYIATWLGNVTIIITVISDHHLHMPLYIFLAHLAFLDVSESTVTAPKLLQMLISKNKTISFHGCLTQIFFFHFIGGTVAFSLTTMAVDRYLAIHKPLQYMIIMNKKTCFGIILCSWLGGSIHSMVQVALILQLPFCGPNILDNFYCDVPQVVRLACTDIYTVELLLVSNNGLGVTGTFIALLISYIIILFKIRNHVSEGKHKALSTCAAQITVVSLHFIPCIYIYDQPFKTFTENKVVSILYTVISPVVNPIIYTLRNTEMKNAIRRLVRKVLRFYQKDSKL</sequence>
<dbReference type="GO" id="GO:0005886">
    <property type="term" value="C:plasma membrane"/>
    <property type="evidence" value="ECO:0007669"/>
    <property type="project" value="UniProtKB-ARBA"/>
</dbReference>
<evidence type="ECO:0000256" key="3">
    <source>
        <dbReference type="ARBA" id="ARBA00022725"/>
    </source>
</evidence>
<keyword evidence="3" id="KW-0552">Olfaction</keyword>
<comment type="subcellular location">
    <subcellularLocation>
        <location evidence="1">Membrane</location>
        <topology evidence="1">Multi-pass membrane protein</topology>
    </subcellularLocation>
</comment>
<dbReference type="Pfam" id="PF13853">
    <property type="entry name" value="7tm_4"/>
    <property type="match status" value="1"/>
</dbReference>
<dbReference type="GO" id="GO:0004984">
    <property type="term" value="F:olfactory receptor activity"/>
    <property type="evidence" value="ECO:0007669"/>
    <property type="project" value="InterPro"/>
</dbReference>
<dbReference type="Gene3D" id="1.20.1070.10">
    <property type="entry name" value="Rhodopsin 7-helix transmembrane proteins"/>
    <property type="match status" value="1"/>
</dbReference>
<feature type="domain" description="G-protein coupled receptors family 1 profile" evidence="10">
    <location>
        <begin position="42"/>
        <end position="288"/>
    </location>
</feature>
<feature type="transmembrane region" description="Helical" evidence="9">
    <location>
        <begin position="271"/>
        <end position="290"/>
    </location>
</feature>
<gene>
    <name evidence="11" type="primary">LOC114583006</name>
</gene>
<reference evidence="11 12" key="1">
    <citation type="journal article" date="2019" name="Proc. Natl. Acad. Sci. U.S.A.">
        <title>Regulatory changes in pterin and carotenoid genes underlie balanced color polymorphisms in the wall lizard.</title>
        <authorList>
            <person name="Andrade P."/>
            <person name="Pinho C."/>
            <person name="Perez I de Lanuza G."/>
            <person name="Afonso S."/>
            <person name="Brejcha J."/>
            <person name="Rubin C.J."/>
            <person name="Wallerman O."/>
            <person name="Pereira P."/>
            <person name="Sabatino S.J."/>
            <person name="Bellati A."/>
            <person name="Pellitteri-Rosa D."/>
            <person name="Bosakova Z."/>
            <person name="Bunikis I."/>
            <person name="Carretero M.A."/>
            <person name="Feiner N."/>
            <person name="Marsik P."/>
            <person name="Pauperio F."/>
            <person name="Salvi D."/>
            <person name="Soler L."/>
            <person name="While G.M."/>
            <person name="Uller T."/>
            <person name="Font E."/>
            <person name="Andersson L."/>
            <person name="Carneiro M."/>
        </authorList>
    </citation>
    <scope>NUCLEOTIDE SEQUENCE</scope>
</reference>
<dbReference type="SUPFAM" id="SSF81321">
    <property type="entry name" value="Family A G protein-coupled receptor-like"/>
    <property type="match status" value="1"/>
</dbReference>
<evidence type="ECO:0000256" key="2">
    <source>
        <dbReference type="ARBA" id="ARBA00022692"/>
    </source>
</evidence>
<proteinExistence type="predicted"/>
<dbReference type="FunFam" id="1.20.1070.10:FF:000007">
    <property type="entry name" value="Olfactory receptor"/>
    <property type="match status" value="1"/>
</dbReference>
<keyword evidence="3" id="KW-0716">Sensory transduction</keyword>
<feature type="transmembrane region" description="Helical" evidence="9">
    <location>
        <begin position="99"/>
        <end position="121"/>
    </location>
</feature>
<organism evidence="11 12">
    <name type="scientific">Podarcis muralis</name>
    <name type="common">Wall lizard</name>
    <name type="synonym">Lacerta muralis</name>
    <dbReference type="NCBI Taxonomy" id="64176"/>
    <lineage>
        <taxon>Eukaryota</taxon>
        <taxon>Metazoa</taxon>
        <taxon>Chordata</taxon>
        <taxon>Craniata</taxon>
        <taxon>Vertebrata</taxon>
        <taxon>Euteleostomi</taxon>
        <taxon>Lepidosauria</taxon>
        <taxon>Squamata</taxon>
        <taxon>Bifurcata</taxon>
        <taxon>Unidentata</taxon>
        <taxon>Episquamata</taxon>
        <taxon>Laterata</taxon>
        <taxon>Lacertibaenia</taxon>
        <taxon>Lacertidae</taxon>
        <taxon>Podarcis</taxon>
    </lineage>
</organism>
<dbReference type="CDD" id="cd15936">
    <property type="entry name" value="7tmA_OR4D-like"/>
    <property type="match status" value="1"/>
</dbReference>
<feature type="transmembrane region" description="Helical" evidence="9">
    <location>
        <begin position="27"/>
        <end position="48"/>
    </location>
</feature>
<evidence type="ECO:0000256" key="7">
    <source>
        <dbReference type="ARBA" id="ARBA00023170"/>
    </source>
</evidence>
<reference evidence="11" key="3">
    <citation type="submission" date="2025-09" db="UniProtKB">
        <authorList>
            <consortium name="Ensembl"/>
        </authorList>
    </citation>
    <scope>IDENTIFICATION</scope>
</reference>